<proteinExistence type="predicted"/>
<dbReference type="SUPFAM" id="SSF89946">
    <property type="entry name" value="Hypothetical protein VC0424"/>
    <property type="match status" value="1"/>
</dbReference>
<organism evidence="2 3">
    <name type="scientific">Lysobacter auxotrophicus</name>
    <dbReference type="NCBI Taxonomy" id="2992573"/>
    <lineage>
        <taxon>Bacteria</taxon>
        <taxon>Pseudomonadati</taxon>
        <taxon>Pseudomonadota</taxon>
        <taxon>Gammaproteobacteria</taxon>
        <taxon>Lysobacterales</taxon>
        <taxon>Lysobacteraceae</taxon>
        <taxon>Lysobacter</taxon>
    </lineage>
</organism>
<evidence type="ECO:0000313" key="2">
    <source>
        <dbReference type="EMBL" id="BDU15817.1"/>
    </source>
</evidence>
<keyword evidence="3" id="KW-1185">Reference proteome</keyword>
<dbReference type="Gene3D" id="3.30.70.970">
    <property type="entry name" value="RraB-like"/>
    <property type="match status" value="1"/>
</dbReference>
<dbReference type="RefSeq" id="WP_281781257.1">
    <property type="nucleotide sequence ID" value="NZ_AP027041.1"/>
</dbReference>
<dbReference type="InterPro" id="IPR036701">
    <property type="entry name" value="RraB-like_sf"/>
</dbReference>
<name>A0ABM8DBA9_9GAMM</name>
<reference evidence="2 3" key="1">
    <citation type="journal article" date="2023" name="Int. J. Syst. Evol. Microbiol.">
        <title>Physiological and genomic analyses of cobalamin (vitamin B12)-auxotrophy of Lysobacter auxotrophicus sp. nov., a methionine-auxotrophic chitinolytic bacterium isolated from chitin-treated soil.</title>
        <authorList>
            <person name="Saito A."/>
            <person name="Dohra H."/>
            <person name="Hamada M."/>
            <person name="Moriuchi R."/>
            <person name="Kotsuchibashi Y."/>
            <person name="Mori K."/>
        </authorList>
    </citation>
    <scope>NUCLEOTIDE SEQUENCE [LARGE SCALE GENOMIC DNA]</scope>
    <source>
        <strain evidence="2 3">5-21a</strain>
    </source>
</reference>
<feature type="domain" description="Regulator of ribonuclease activity B" evidence="1">
    <location>
        <begin position="12"/>
        <end position="110"/>
    </location>
</feature>
<dbReference type="InterPro" id="IPR009671">
    <property type="entry name" value="RraB_dom"/>
</dbReference>
<dbReference type="Proteomes" id="UP001317822">
    <property type="component" value="Chromosome"/>
</dbReference>
<sequence>MRELQRAMIPDDENGEVLRRMLDDGDDLSLERPIEFFHVFDDESQAEAFAAAAAEKPFVSVDEPEVDEEDVWQVCVVRIMAPSHAAITALERELADLAGTFGGFADGWGCSPADPAAH</sequence>
<accession>A0ABM8DBA9</accession>
<evidence type="ECO:0000313" key="3">
    <source>
        <dbReference type="Proteomes" id="UP001317822"/>
    </source>
</evidence>
<dbReference type="EMBL" id="AP027041">
    <property type="protein sequence ID" value="BDU15817.1"/>
    <property type="molecule type" value="Genomic_DNA"/>
</dbReference>
<gene>
    <name evidence="2" type="ORF">LA521A_10180</name>
</gene>
<dbReference type="Pfam" id="PF06877">
    <property type="entry name" value="RraB"/>
    <property type="match status" value="1"/>
</dbReference>
<protein>
    <submittedName>
        <fullName evidence="2">Ribonuclease E inhibitor RraB</fullName>
    </submittedName>
</protein>
<evidence type="ECO:0000259" key="1">
    <source>
        <dbReference type="Pfam" id="PF06877"/>
    </source>
</evidence>